<keyword evidence="1" id="KW-1133">Transmembrane helix</keyword>
<dbReference type="eggNOG" id="ENOG5031VBJ">
    <property type="taxonomic scope" value="Bacteria"/>
</dbReference>
<keyword evidence="1" id="KW-0472">Membrane</keyword>
<feature type="transmembrane region" description="Helical" evidence="1">
    <location>
        <begin position="132"/>
        <end position="150"/>
    </location>
</feature>
<gene>
    <name evidence="2" type="ORF">N789_10900</name>
</gene>
<evidence type="ECO:0000313" key="3">
    <source>
        <dbReference type="Proteomes" id="UP000029385"/>
    </source>
</evidence>
<feature type="transmembrane region" description="Helical" evidence="1">
    <location>
        <begin position="256"/>
        <end position="278"/>
    </location>
</feature>
<reference evidence="2 3" key="1">
    <citation type="submission" date="2013-09" db="EMBL/GenBank/DDBJ databases">
        <title>Genome sequencing of Arenimonas oryziterrae.</title>
        <authorList>
            <person name="Chen F."/>
            <person name="Wang G."/>
        </authorList>
    </citation>
    <scope>NUCLEOTIDE SEQUENCE [LARGE SCALE GENOMIC DNA]</scope>
    <source>
        <strain evidence="2 3">YC6267</strain>
    </source>
</reference>
<evidence type="ECO:0000256" key="1">
    <source>
        <dbReference type="SAM" id="Phobius"/>
    </source>
</evidence>
<accession>A0A091AUX9</accession>
<keyword evidence="1" id="KW-0812">Transmembrane</keyword>
<dbReference type="OrthoDB" id="5056410at2"/>
<feature type="transmembrane region" description="Helical" evidence="1">
    <location>
        <begin position="284"/>
        <end position="301"/>
    </location>
</feature>
<dbReference type="Proteomes" id="UP000029385">
    <property type="component" value="Unassembled WGS sequence"/>
</dbReference>
<dbReference type="AlphaFoldDB" id="A0A091AUX9"/>
<protein>
    <submittedName>
        <fullName evidence="2">Uncharacterized protein</fullName>
    </submittedName>
</protein>
<proteinExistence type="predicted"/>
<feature type="transmembrane region" description="Helical" evidence="1">
    <location>
        <begin position="223"/>
        <end position="244"/>
    </location>
</feature>
<dbReference type="STRING" id="1121015.GCA_000420545_02411"/>
<sequence>MNANEVIESYVADVAVQLPRKQRNDVAFELRALLHEELLARAEDGGRAVDATLAIELLQAFGRPEDVAARYQPALTIIDPADGHRFLRATLIGLAIIWSLGLWACLQAPIGSGGAFLRAIGQWWGQVVIPSLWWPGMLVVGFAIAAWARRRWPQTAAWQPRASDRLQGGRVGKAMALLGVLCGVYLLVDPRWILDVAFNGRAAPAAYTALTYTDTFLQRQAPWLLALLLLNVPLFALVIVHGRWSPLLRRIETVHSLVLCAVMAWTVFDGPIFLTIAADKTAKFFLVLLLVSILITLGLNLHRRVRPRPN</sequence>
<keyword evidence="3" id="KW-1185">Reference proteome</keyword>
<dbReference type="EMBL" id="AVCI01000006">
    <property type="protein sequence ID" value="KFN43062.1"/>
    <property type="molecule type" value="Genomic_DNA"/>
</dbReference>
<feature type="transmembrane region" description="Helical" evidence="1">
    <location>
        <begin position="171"/>
        <end position="188"/>
    </location>
</feature>
<dbReference type="PATRIC" id="fig|1121015.4.peg.1659"/>
<name>A0A091AUX9_9GAMM</name>
<dbReference type="RefSeq" id="WP_022970018.1">
    <property type="nucleotide sequence ID" value="NZ_ATVD01000005.1"/>
</dbReference>
<organism evidence="2 3">
    <name type="scientific">Arenimonas oryziterrae DSM 21050 = YC6267</name>
    <dbReference type="NCBI Taxonomy" id="1121015"/>
    <lineage>
        <taxon>Bacteria</taxon>
        <taxon>Pseudomonadati</taxon>
        <taxon>Pseudomonadota</taxon>
        <taxon>Gammaproteobacteria</taxon>
        <taxon>Lysobacterales</taxon>
        <taxon>Lysobacteraceae</taxon>
        <taxon>Arenimonas</taxon>
    </lineage>
</organism>
<comment type="caution">
    <text evidence="2">The sequence shown here is derived from an EMBL/GenBank/DDBJ whole genome shotgun (WGS) entry which is preliminary data.</text>
</comment>
<feature type="transmembrane region" description="Helical" evidence="1">
    <location>
        <begin position="91"/>
        <end position="112"/>
    </location>
</feature>
<evidence type="ECO:0000313" key="2">
    <source>
        <dbReference type="EMBL" id="KFN43062.1"/>
    </source>
</evidence>